<feature type="domain" description="NAD-dependent epimerase/dehydratase" evidence="3">
    <location>
        <begin position="12"/>
        <end position="268"/>
    </location>
</feature>
<evidence type="ECO:0000313" key="5">
    <source>
        <dbReference type="Proteomes" id="UP000027222"/>
    </source>
</evidence>
<sequence length="349" mass="38280">MPVVEPNESRRVLVTGANGYIAMWIIQSLLEHGYLVRGTVRSEEKGKGLTKFFSSYGSLFEWVIIEDITKNGAFDEAVREVDAIEHVASPLGSLTGELDDYIQPAVNGTRGILESAREYGTSVKRIVITSSGGAIVGKVTKPGSVFDETNWGDYAVQIANSQGKNAAVAMKYSASKTLAERAAWDFYTQCKSEVGWDLVSLNPSLVLGPTLQDISTPADLSSSLAIWWDHIKNEKADKFLKHSFPFVDVRDTAAAHVAALQETEAGGERIIISSGMEVVRLLCDTLSISHPELYTAGILPRGNPKVDYGPVLYDFNSDKGKRILGIKYRPIEVLMDDTLEDFKTRGWLA</sequence>
<dbReference type="STRING" id="685588.A0A067SPF6"/>
<dbReference type="EMBL" id="KL142401">
    <property type="protein sequence ID" value="KDR69559.1"/>
    <property type="molecule type" value="Genomic_DNA"/>
</dbReference>
<dbReference type="InterPro" id="IPR001509">
    <property type="entry name" value="Epimerase_deHydtase"/>
</dbReference>
<evidence type="ECO:0000259" key="3">
    <source>
        <dbReference type="Pfam" id="PF01370"/>
    </source>
</evidence>
<dbReference type="PANTHER" id="PTHR10366:SF564">
    <property type="entry name" value="STEROL-4-ALPHA-CARBOXYLATE 3-DEHYDROGENASE, DECARBOXYLATING"/>
    <property type="match status" value="1"/>
</dbReference>
<reference evidence="5" key="1">
    <citation type="journal article" date="2014" name="Proc. Natl. Acad. Sci. U.S.A.">
        <title>Extensive sampling of basidiomycete genomes demonstrates inadequacy of the white-rot/brown-rot paradigm for wood decay fungi.</title>
        <authorList>
            <person name="Riley R."/>
            <person name="Salamov A.A."/>
            <person name="Brown D.W."/>
            <person name="Nagy L.G."/>
            <person name="Floudas D."/>
            <person name="Held B.W."/>
            <person name="Levasseur A."/>
            <person name="Lombard V."/>
            <person name="Morin E."/>
            <person name="Otillar R."/>
            <person name="Lindquist E.A."/>
            <person name="Sun H."/>
            <person name="LaButti K.M."/>
            <person name="Schmutz J."/>
            <person name="Jabbour D."/>
            <person name="Luo H."/>
            <person name="Baker S.E."/>
            <person name="Pisabarro A.G."/>
            <person name="Walton J.D."/>
            <person name="Blanchette R.A."/>
            <person name="Henrissat B."/>
            <person name="Martin F."/>
            <person name="Cullen D."/>
            <person name="Hibbett D.S."/>
            <person name="Grigoriev I.V."/>
        </authorList>
    </citation>
    <scope>NUCLEOTIDE SEQUENCE [LARGE SCALE GENOMIC DNA]</scope>
    <source>
        <strain evidence="5">CBS 339.88</strain>
    </source>
</reference>
<keyword evidence="1" id="KW-0560">Oxidoreductase</keyword>
<evidence type="ECO:0000313" key="4">
    <source>
        <dbReference type="EMBL" id="KDR69559.1"/>
    </source>
</evidence>
<dbReference type="Pfam" id="PF01370">
    <property type="entry name" value="Epimerase"/>
    <property type="match status" value="1"/>
</dbReference>
<protein>
    <recommendedName>
        <fullName evidence="3">NAD-dependent epimerase/dehydratase domain-containing protein</fullName>
    </recommendedName>
</protein>
<keyword evidence="5" id="KW-1185">Reference proteome</keyword>
<dbReference type="InterPro" id="IPR050425">
    <property type="entry name" value="NAD(P)_dehydrat-like"/>
</dbReference>
<dbReference type="OrthoDB" id="2735536at2759"/>
<organism evidence="4 5">
    <name type="scientific">Galerina marginata (strain CBS 339.88)</name>
    <dbReference type="NCBI Taxonomy" id="685588"/>
    <lineage>
        <taxon>Eukaryota</taxon>
        <taxon>Fungi</taxon>
        <taxon>Dikarya</taxon>
        <taxon>Basidiomycota</taxon>
        <taxon>Agaricomycotina</taxon>
        <taxon>Agaricomycetes</taxon>
        <taxon>Agaricomycetidae</taxon>
        <taxon>Agaricales</taxon>
        <taxon>Agaricineae</taxon>
        <taxon>Strophariaceae</taxon>
        <taxon>Galerina</taxon>
    </lineage>
</organism>
<dbReference type="AlphaFoldDB" id="A0A067SPF6"/>
<name>A0A067SPF6_GALM3</name>
<dbReference type="PANTHER" id="PTHR10366">
    <property type="entry name" value="NAD DEPENDENT EPIMERASE/DEHYDRATASE"/>
    <property type="match status" value="1"/>
</dbReference>
<dbReference type="SUPFAM" id="SSF51735">
    <property type="entry name" value="NAD(P)-binding Rossmann-fold domains"/>
    <property type="match status" value="1"/>
</dbReference>
<comment type="similarity">
    <text evidence="2">Belongs to the NAD(P)-dependent epimerase/dehydratase family. Dihydroflavonol-4-reductase subfamily.</text>
</comment>
<accession>A0A067SPF6</accession>
<dbReference type="HOGENOM" id="CLU_007383_9_2_1"/>
<gene>
    <name evidence="4" type="ORF">GALMADRAFT_77258</name>
</gene>
<proteinExistence type="inferred from homology"/>
<evidence type="ECO:0000256" key="2">
    <source>
        <dbReference type="ARBA" id="ARBA00023445"/>
    </source>
</evidence>
<dbReference type="InterPro" id="IPR036291">
    <property type="entry name" value="NAD(P)-bd_dom_sf"/>
</dbReference>
<evidence type="ECO:0000256" key="1">
    <source>
        <dbReference type="ARBA" id="ARBA00023002"/>
    </source>
</evidence>
<dbReference type="Gene3D" id="3.40.50.720">
    <property type="entry name" value="NAD(P)-binding Rossmann-like Domain"/>
    <property type="match status" value="1"/>
</dbReference>
<dbReference type="GO" id="GO:0016616">
    <property type="term" value="F:oxidoreductase activity, acting on the CH-OH group of donors, NAD or NADP as acceptor"/>
    <property type="evidence" value="ECO:0007669"/>
    <property type="project" value="TreeGrafter"/>
</dbReference>
<dbReference type="Proteomes" id="UP000027222">
    <property type="component" value="Unassembled WGS sequence"/>
</dbReference>